<dbReference type="EMBL" id="CP042914">
    <property type="protein sequence ID" value="QEG39693.1"/>
    <property type="molecule type" value="Genomic_DNA"/>
</dbReference>
<reference evidence="3 4" key="1">
    <citation type="submission" date="2019-08" db="EMBL/GenBank/DDBJ databases">
        <title>Deep-cultivation of Planctomycetes and their phenomic and genomic characterization uncovers novel biology.</title>
        <authorList>
            <person name="Wiegand S."/>
            <person name="Jogler M."/>
            <person name="Boedeker C."/>
            <person name="Pinto D."/>
            <person name="Vollmers J."/>
            <person name="Rivas-Marin E."/>
            <person name="Kohn T."/>
            <person name="Peeters S.H."/>
            <person name="Heuer A."/>
            <person name="Rast P."/>
            <person name="Oberbeckmann S."/>
            <person name="Bunk B."/>
            <person name="Jeske O."/>
            <person name="Meyerdierks A."/>
            <person name="Storesund J.E."/>
            <person name="Kallscheuer N."/>
            <person name="Luecker S."/>
            <person name="Lage O.M."/>
            <person name="Pohl T."/>
            <person name="Merkel B.J."/>
            <person name="Hornburger P."/>
            <person name="Mueller R.-W."/>
            <person name="Bruemmer F."/>
            <person name="Labrenz M."/>
            <person name="Spormann A.M."/>
            <person name="Op den Camp H."/>
            <person name="Overmann J."/>
            <person name="Amann R."/>
            <person name="Jetten M.S.M."/>
            <person name="Mascher T."/>
            <person name="Medema M.H."/>
            <person name="Devos D.P."/>
            <person name="Kaster A.-K."/>
            <person name="Ovreas L."/>
            <person name="Rohde M."/>
            <person name="Galperin M.Y."/>
            <person name="Jogler C."/>
        </authorList>
    </citation>
    <scope>NUCLEOTIDE SEQUENCE [LARGE SCALE GENOMIC DNA]</scope>
    <source>
        <strain evidence="3 4">UC8</strain>
    </source>
</reference>
<feature type="domain" description="DUF1559" evidence="2">
    <location>
        <begin position="324"/>
        <end position="485"/>
    </location>
</feature>
<protein>
    <recommendedName>
        <fullName evidence="2">DUF1559 domain-containing protein</fullName>
    </recommendedName>
</protein>
<dbReference type="Proteomes" id="UP000325286">
    <property type="component" value="Chromosome"/>
</dbReference>
<keyword evidence="4" id="KW-1185">Reference proteome</keyword>
<evidence type="ECO:0000313" key="4">
    <source>
        <dbReference type="Proteomes" id="UP000325286"/>
    </source>
</evidence>
<proteinExistence type="predicted"/>
<gene>
    <name evidence="3" type="ORF">UC8_16890</name>
</gene>
<sequence precursor="true">MSRRLYGFTFSLLCLLATPAFAQPSPDGPAIDADVFPSAFIDQTTYLYIRIDPDKLHLPPASESGLVMSRQAQAAYAEATVRLERALEPLQRFANGQTLYATAAIPTYPNQPKLFVFRKSNAAEDLEALRQSLPIPKDFIIYRKLDYVVLSRQEDAGGDAASTPAVTRTATRDAFASIADAPIQIVVEPPEHVRRTVQELSPNLPPQLGGGSSELLTEGFQWLAMGIHLQTLQTEVVVQSSSPEAAQQLAAELPNIMRAGYKSFAPPSEAVPMPLVESLLAWLQPQAEGSQLRKQLNLSASSADNRALLANLAAQFEKSAHRGASDKRFKQVLLAMHNFHSANGQLPPLEKYLDENGKPYLSWRVHLLPYVGQAALYEKFHLDEPWDSPHNKPLLDELPNVYASSSLLPTATPLPPGHTTCVAPVGENTIFGQSKGIRFAQIIDGLSNTIAIVEVKPEAAVPWTAPQDYAFDPADPLSGIQMGPDGRWLSGRGDGSVSQLSGDLPAETVLRLFEINDGQAIELSK</sequence>
<dbReference type="OrthoDB" id="285651at2"/>
<dbReference type="AlphaFoldDB" id="A0A5B9R096"/>
<accession>A0A5B9R096</accession>
<dbReference type="PANTHER" id="PTHR30093">
    <property type="entry name" value="GENERAL SECRETION PATHWAY PROTEIN G"/>
    <property type="match status" value="1"/>
</dbReference>
<dbReference type="KEGG" id="rul:UC8_16890"/>
<dbReference type="Pfam" id="PF07596">
    <property type="entry name" value="SBP_bac_10"/>
    <property type="match status" value="1"/>
</dbReference>
<dbReference type="RefSeq" id="WP_068133371.1">
    <property type="nucleotide sequence ID" value="NZ_CP042914.1"/>
</dbReference>
<keyword evidence="1" id="KW-0732">Signal</keyword>
<feature type="chain" id="PRO_5023143299" description="DUF1559 domain-containing protein" evidence="1">
    <location>
        <begin position="23"/>
        <end position="525"/>
    </location>
</feature>
<dbReference type="InterPro" id="IPR011453">
    <property type="entry name" value="DUF1559"/>
</dbReference>
<evidence type="ECO:0000313" key="3">
    <source>
        <dbReference type="EMBL" id="QEG39693.1"/>
    </source>
</evidence>
<feature type="signal peptide" evidence="1">
    <location>
        <begin position="1"/>
        <end position="22"/>
    </location>
</feature>
<evidence type="ECO:0000256" key="1">
    <source>
        <dbReference type="SAM" id="SignalP"/>
    </source>
</evidence>
<dbReference type="PANTHER" id="PTHR30093:SF2">
    <property type="entry name" value="TYPE II SECRETION SYSTEM PROTEIN H"/>
    <property type="match status" value="1"/>
</dbReference>
<evidence type="ECO:0000259" key="2">
    <source>
        <dbReference type="Pfam" id="PF07596"/>
    </source>
</evidence>
<organism evidence="3 4">
    <name type="scientific">Roseimaritima ulvae</name>
    <dbReference type="NCBI Taxonomy" id="980254"/>
    <lineage>
        <taxon>Bacteria</taxon>
        <taxon>Pseudomonadati</taxon>
        <taxon>Planctomycetota</taxon>
        <taxon>Planctomycetia</taxon>
        <taxon>Pirellulales</taxon>
        <taxon>Pirellulaceae</taxon>
        <taxon>Roseimaritima</taxon>
    </lineage>
</organism>
<name>A0A5B9R096_9BACT</name>